<dbReference type="RefSeq" id="XP_025366379.1">
    <property type="nucleotide sequence ID" value="XM_025517228.1"/>
</dbReference>
<dbReference type="InterPro" id="IPR001680">
    <property type="entry name" value="WD40_rpt"/>
</dbReference>
<dbReference type="InterPro" id="IPR037850">
    <property type="entry name" value="RBBP5/Swd1"/>
</dbReference>
<sequence length="568" mass="61789">MTLNPFSHLPDSVDRVFSSACSVLSFSPSGLSKGHYLAVGRTDGFVVIYDLETRCAVRILEGHVKAVTALAWSGKERVRAMGGGKGTAAAGGGRMLASASLDGICLVWDLSMLSSTTVEQQQRRQHHAHTRISSHSLPPCGAYARYRIRLDAPLIGVEFQYGDANTLLLTLETQQAVIVDLGVRQRGLHRHADSRCTWQAEEVIEKRIALESHFDASDGGIASATFHPSGEYLLAGTTRGLLLFFALRTLNVDEYSARLANVLANEDAPIREVPARIDVELVSRVNVGGGAVRQMRWGKSGRNVVLNSNDRSIRVFALSFNSVDGASNGHPVANGAATPSGEPAPEQFAHSPSHSHTRTLPELTPTHRFQDLVNRTPWSGIGFSADGEYIFAGAAHVQAHNIYIWDRGLGALEKVLEGPRDSLMDVDWHPTRPLLASASAGAGSVNLWFTPGAEIWSAYAPGFEELEENVEYEEREDEFDVEDELAATRRKLDEEEVLVDILGSAHDLRDPVQPRVLHSTGFGQLSSDADSIEKVIYVAPDPDDDPNFVLPVDLAADLDSMLAEDDDD</sequence>
<keyword evidence="7" id="KW-1185">Reference proteome</keyword>
<feature type="region of interest" description="Disordered" evidence="5">
    <location>
        <begin position="329"/>
        <end position="365"/>
    </location>
</feature>
<dbReference type="AlphaFoldDB" id="A0A316VNL1"/>
<dbReference type="Gene3D" id="2.130.10.10">
    <property type="entry name" value="YVTN repeat-like/Quinoprotein amine dehydrogenase"/>
    <property type="match status" value="2"/>
</dbReference>
<dbReference type="GO" id="GO:0048188">
    <property type="term" value="C:Set1C/COMPASS complex"/>
    <property type="evidence" value="ECO:0007669"/>
    <property type="project" value="InterPro"/>
</dbReference>
<proteinExistence type="predicted"/>
<evidence type="ECO:0000313" key="7">
    <source>
        <dbReference type="Proteomes" id="UP000245783"/>
    </source>
</evidence>
<dbReference type="InParanoid" id="A0A316VNL1"/>
<dbReference type="FunCoup" id="A0A316VNL1">
    <property type="interactions" value="787"/>
</dbReference>
<keyword evidence="3" id="KW-0677">Repeat</keyword>
<evidence type="ECO:0000256" key="4">
    <source>
        <dbReference type="ARBA" id="ARBA00023242"/>
    </source>
</evidence>
<dbReference type="EMBL" id="KZ819485">
    <property type="protein sequence ID" value="PWN39219.1"/>
    <property type="molecule type" value="Genomic_DNA"/>
</dbReference>
<accession>A0A316VNL1</accession>
<dbReference type="OrthoDB" id="196858at2759"/>
<comment type="subcellular location">
    <subcellularLocation>
        <location evidence="1">Nucleus</location>
    </subcellularLocation>
</comment>
<reference evidence="6 7" key="1">
    <citation type="journal article" date="2018" name="Mol. Biol. Evol.">
        <title>Broad Genomic Sampling Reveals a Smut Pathogenic Ancestry of the Fungal Clade Ustilaginomycotina.</title>
        <authorList>
            <person name="Kijpornyongpan T."/>
            <person name="Mondo S.J."/>
            <person name="Barry K."/>
            <person name="Sandor L."/>
            <person name="Lee J."/>
            <person name="Lipzen A."/>
            <person name="Pangilinan J."/>
            <person name="LaButti K."/>
            <person name="Hainaut M."/>
            <person name="Henrissat B."/>
            <person name="Grigoriev I.V."/>
            <person name="Spatafora J.W."/>
            <person name="Aime M.C."/>
        </authorList>
    </citation>
    <scope>NUCLEOTIDE SEQUENCE [LARGE SCALE GENOMIC DNA]</scope>
    <source>
        <strain evidence="6 7">MCA 4658</strain>
    </source>
</reference>
<dbReference type="SMART" id="SM00320">
    <property type="entry name" value="WD40"/>
    <property type="match status" value="5"/>
</dbReference>
<evidence type="ECO:0000256" key="3">
    <source>
        <dbReference type="ARBA" id="ARBA00022737"/>
    </source>
</evidence>
<dbReference type="InterPro" id="IPR036322">
    <property type="entry name" value="WD40_repeat_dom_sf"/>
</dbReference>
<evidence type="ECO:0000256" key="5">
    <source>
        <dbReference type="SAM" id="MobiDB-lite"/>
    </source>
</evidence>
<dbReference type="GeneID" id="37039098"/>
<dbReference type="Proteomes" id="UP000245783">
    <property type="component" value="Unassembled WGS sequence"/>
</dbReference>
<name>A0A316VNL1_9BASI</name>
<dbReference type="PANTHER" id="PTHR44040">
    <property type="entry name" value="RETINOBLASTOMA-BINDING PROTEIN 5"/>
    <property type="match status" value="1"/>
</dbReference>
<keyword evidence="4" id="KW-0539">Nucleus</keyword>
<dbReference type="Pfam" id="PF00400">
    <property type="entry name" value="WD40"/>
    <property type="match status" value="2"/>
</dbReference>
<organism evidence="6 7">
    <name type="scientific">Ceraceosorus guamensis</name>
    <dbReference type="NCBI Taxonomy" id="1522189"/>
    <lineage>
        <taxon>Eukaryota</taxon>
        <taxon>Fungi</taxon>
        <taxon>Dikarya</taxon>
        <taxon>Basidiomycota</taxon>
        <taxon>Ustilaginomycotina</taxon>
        <taxon>Exobasidiomycetes</taxon>
        <taxon>Ceraceosorales</taxon>
        <taxon>Ceraceosoraceae</taxon>
        <taxon>Ceraceosorus</taxon>
    </lineage>
</organism>
<gene>
    <name evidence="6" type="ORF">IE81DRAFT_369273</name>
</gene>
<dbReference type="STRING" id="1522189.A0A316VNL1"/>
<dbReference type="PANTHER" id="PTHR44040:SF1">
    <property type="entry name" value="RETINOBLASTOMA-BINDING PROTEIN 5"/>
    <property type="match status" value="1"/>
</dbReference>
<protein>
    <submittedName>
        <fullName evidence="6">WD40 repeat-like protein</fullName>
    </submittedName>
</protein>
<dbReference type="InterPro" id="IPR015943">
    <property type="entry name" value="WD40/YVTN_repeat-like_dom_sf"/>
</dbReference>
<evidence type="ECO:0000313" key="6">
    <source>
        <dbReference type="EMBL" id="PWN39219.1"/>
    </source>
</evidence>
<evidence type="ECO:0000256" key="1">
    <source>
        <dbReference type="ARBA" id="ARBA00004123"/>
    </source>
</evidence>
<dbReference type="SUPFAM" id="SSF50978">
    <property type="entry name" value="WD40 repeat-like"/>
    <property type="match status" value="1"/>
</dbReference>
<keyword evidence="2" id="KW-0853">WD repeat</keyword>
<evidence type="ECO:0000256" key="2">
    <source>
        <dbReference type="ARBA" id="ARBA00022574"/>
    </source>
</evidence>